<organism evidence="4 5">
    <name type="scientific">Exophiala mesophila</name>
    <name type="common">Black yeast-like fungus</name>
    <dbReference type="NCBI Taxonomy" id="212818"/>
    <lineage>
        <taxon>Eukaryota</taxon>
        <taxon>Fungi</taxon>
        <taxon>Dikarya</taxon>
        <taxon>Ascomycota</taxon>
        <taxon>Pezizomycotina</taxon>
        <taxon>Eurotiomycetes</taxon>
        <taxon>Chaetothyriomycetidae</taxon>
        <taxon>Chaetothyriales</taxon>
        <taxon>Herpotrichiellaceae</taxon>
        <taxon>Exophiala</taxon>
    </lineage>
</organism>
<dbReference type="GO" id="GO:0003824">
    <property type="term" value="F:catalytic activity"/>
    <property type="evidence" value="ECO:0007669"/>
    <property type="project" value="InterPro"/>
</dbReference>
<dbReference type="EMBL" id="NAJM01000010">
    <property type="protein sequence ID" value="RVX72985.1"/>
    <property type="molecule type" value="Genomic_DNA"/>
</dbReference>
<proteinExistence type="predicted"/>
<dbReference type="InterPro" id="IPR035994">
    <property type="entry name" value="Nucleoside_phosphorylase_sf"/>
</dbReference>
<dbReference type="Pfam" id="PF22893">
    <property type="entry name" value="ULD_2"/>
    <property type="match status" value="1"/>
</dbReference>
<dbReference type="SUPFAM" id="SSF48403">
    <property type="entry name" value="Ankyrin repeat"/>
    <property type="match status" value="1"/>
</dbReference>
<dbReference type="Gene3D" id="3.40.50.1580">
    <property type="entry name" value="Nucleoside phosphorylase domain"/>
    <property type="match status" value="1"/>
</dbReference>
<feature type="region of interest" description="Disordered" evidence="1">
    <location>
        <begin position="359"/>
        <end position="395"/>
    </location>
</feature>
<dbReference type="PANTHER" id="PTHR46082:SF11">
    <property type="entry name" value="AAA+ ATPASE DOMAIN-CONTAINING PROTEIN-RELATED"/>
    <property type="match status" value="1"/>
</dbReference>
<name>A0A438NB37_EXOME</name>
<feature type="domain" description="Nucleoside phosphorylase" evidence="2">
    <location>
        <begin position="13"/>
        <end position="302"/>
    </location>
</feature>
<feature type="region of interest" description="Disordered" evidence="1">
    <location>
        <begin position="996"/>
        <end position="1023"/>
    </location>
</feature>
<protein>
    <submittedName>
        <fullName evidence="4">Uncharacterized protein</fullName>
    </submittedName>
</protein>
<feature type="compositionally biased region" description="Low complexity" evidence="1">
    <location>
        <begin position="364"/>
        <end position="378"/>
    </location>
</feature>
<dbReference type="InterPro" id="IPR054464">
    <property type="entry name" value="ULD_fung"/>
</dbReference>
<dbReference type="Gene3D" id="1.25.40.20">
    <property type="entry name" value="Ankyrin repeat-containing domain"/>
    <property type="match status" value="1"/>
</dbReference>
<dbReference type="InterPro" id="IPR036770">
    <property type="entry name" value="Ankyrin_rpt-contain_sf"/>
</dbReference>
<dbReference type="InterPro" id="IPR000845">
    <property type="entry name" value="Nucleoside_phosphorylase_d"/>
</dbReference>
<dbReference type="InterPro" id="IPR053137">
    <property type="entry name" value="NLR-like"/>
</dbReference>
<evidence type="ECO:0000259" key="3">
    <source>
        <dbReference type="Pfam" id="PF22893"/>
    </source>
</evidence>
<dbReference type="Pfam" id="PF01048">
    <property type="entry name" value="PNP_UDP_1"/>
    <property type="match status" value="1"/>
</dbReference>
<dbReference type="GO" id="GO:0009116">
    <property type="term" value="P:nucleoside metabolic process"/>
    <property type="evidence" value="ECO:0007669"/>
    <property type="project" value="InterPro"/>
</dbReference>
<evidence type="ECO:0000259" key="2">
    <source>
        <dbReference type="Pfam" id="PF01048"/>
    </source>
</evidence>
<evidence type="ECO:0000256" key="1">
    <source>
        <dbReference type="SAM" id="MobiDB-lite"/>
    </source>
</evidence>
<comment type="caution">
    <text evidence="4">The sequence shown here is derived from an EMBL/GenBank/DDBJ whole genome shotgun (WGS) entry which is preliminary data.</text>
</comment>
<dbReference type="AlphaFoldDB" id="A0A438NB37"/>
<accession>A0A438NB37</accession>
<dbReference type="PANTHER" id="PTHR46082">
    <property type="entry name" value="ATP/GTP-BINDING PROTEIN-RELATED"/>
    <property type="match status" value="1"/>
</dbReference>
<evidence type="ECO:0000313" key="4">
    <source>
        <dbReference type="EMBL" id="RVX72985.1"/>
    </source>
</evidence>
<dbReference type="SUPFAM" id="SSF53167">
    <property type="entry name" value="Purine and uridine phosphorylases"/>
    <property type="match status" value="1"/>
</dbReference>
<dbReference type="VEuPathDB" id="FungiDB:PV10_03958"/>
<gene>
    <name evidence="4" type="ORF">B0A52_03338</name>
</gene>
<sequence length="1023" mass="113439">MPSSSRPKFTDYTIGWVCALPLELAASLLMFDERHEAPLIPYRDDQNYHFGRIGRHNVVLTCLPSSRTGTNAAASVARDMMRTFPISIVLIVGIAGGIPSEEHDIRLGDVVVAKPQEEHGGVIQYDFGRQSAGVFAQSRWLNRPPQKVLGVLSTMEALSMSDSINIVQHVDAAAARVPSFGRPDLRRHPDSLFKATYSHRGRPSTSCHHCDALCRVTRNPRPHSRIQVHHGNVLSGNTLMRDALERDRLGSDFQALCFEMETAGLYETCPALVVRGICDYADSHKNKAWQNYAALTAAAYAKEVLHYMNPIQAQLSSETVALIDTVATYEEQNSRASLDLVMSVPKKLDAVTDWVSDVASTHESQTSQPSIPSIQLPQNSDSREEIPEANRTTSNRLVSMARDSMPLGFVFELTGSASDPPPAQSELSTDVQEWPGTTISDYKQLQLQAFSVLHNLVVSYVKRSGVYAQVSSWVKAANSLPRPMSMLLSDNIILTDAANNNHSLPFQYFQDWNTFNTMIKNQFQGHPGYQKIASDQFCISMVDSPDFILNGQNWKNVKPRSKLTMDIKFQNVAISVNECPICKKSLLSDGGRSWQCRSCGVSYTKLDQTHIEADASSLRQFGPGSKRRQLADGFLKAPSTLPSLNLYAAYDGGAVDTSQARLTNSLGVQRELPRTAEGFYEVSIPVEPSTSEKGSVMVNWSKVRDDLKRQRDEEEEDPFDESVQDTGEMRLFKRVRVQEETDLYQAALNPGQDVSKRLQLCRFVDDEQGPWGTALTAAVLSGSQPTVKDLLAAGADPLLERGPLGSPVRAAALHGHDAILFDLFLAAKQRLQRGHHTAKRARQFFEGLQSALRIATVSHRTGCIHVLCFFGANPFAAGPNDLSPFLDSVRLHHDVITTYFLDEALHRGLLTTVEFQLVKKAIDDRHNPDPDPSGVAIDENGVKRQIDRLDAELADCAQQIVVGRGRKLQSWINTRIRIQRPWEWIGGGPGLERFLSTDSDRYGPLDEDDDVMNTGPEIRVTPP</sequence>
<evidence type="ECO:0000313" key="5">
    <source>
        <dbReference type="Proteomes" id="UP000288859"/>
    </source>
</evidence>
<dbReference type="Proteomes" id="UP000288859">
    <property type="component" value="Unassembled WGS sequence"/>
</dbReference>
<feature type="domain" description="Ubiquitin-like" evidence="3">
    <location>
        <begin position="489"/>
        <end position="569"/>
    </location>
</feature>
<dbReference type="OrthoDB" id="4133481at2759"/>
<reference evidence="4 5" key="1">
    <citation type="submission" date="2017-03" db="EMBL/GenBank/DDBJ databases">
        <title>Genomes of endolithic fungi from Antarctica.</title>
        <authorList>
            <person name="Coleine C."/>
            <person name="Masonjones S."/>
            <person name="Stajich J.E."/>
        </authorList>
    </citation>
    <scope>NUCLEOTIDE SEQUENCE [LARGE SCALE GENOMIC DNA]</scope>
    <source>
        <strain evidence="4 5">CCFEE 6314</strain>
    </source>
</reference>